<reference evidence="1" key="1">
    <citation type="submission" date="2019-12" db="EMBL/GenBank/DDBJ databases">
        <title>An insight into the sialome of adult female Ixodes ricinus ticks feeding for 6 days.</title>
        <authorList>
            <person name="Perner J."/>
            <person name="Ribeiro J.M.C."/>
        </authorList>
    </citation>
    <scope>NUCLEOTIDE SEQUENCE</scope>
    <source>
        <strain evidence="1">Semi-engorged</strain>
        <tissue evidence="1">Salivary glands</tissue>
    </source>
</reference>
<evidence type="ECO:0000313" key="1">
    <source>
        <dbReference type="EMBL" id="MXU86520.1"/>
    </source>
</evidence>
<sequence length="91" mass="9609">MELAMGDVVSIFVRGLAVTIVADDACCMEVGMTGIFVPATCANDLMLEMTGVPAGVSAAGLLPMVEVLTVGEVVVRVGRLVNWFWNARTHL</sequence>
<protein>
    <submittedName>
        <fullName evidence="1">Putative secreted protein</fullName>
    </submittedName>
</protein>
<organism evidence="1">
    <name type="scientific">Ixodes ricinus</name>
    <name type="common">Common tick</name>
    <name type="synonym">Acarus ricinus</name>
    <dbReference type="NCBI Taxonomy" id="34613"/>
    <lineage>
        <taxon>Eukaryota</taxon>
        <taxon>Metazoa</taxon>
        <taxon>Ecdysozoa</taxon>
        <taxon>Arthropoda</taxon>
        <taxon>Chelicerata</taxon>
        <taxon>Arachnida</taxon>
        <taxon>Acari</taxon>
        <taxon>Parasitiformes</taxon>
        <taxon>Ixodida</taxon>
        <taxon>Ixodoidea</taxon>
        <taxon>Ixodidae</taxon>
        <taxon>Ixodinae</taxon>
        <taxon>Ixodes</taxon>
    </lineage>
</organism>
<accession>A0A6B0UC94</accession>
<dbReference type="AlphaFoldDB" id="A0A6B0UC94"/>
<name>A0A6B0UC94_IXORI</name>
<proteinExistence type="predicted"/>
<dbReference type="EMBL" id="GIFC01004437">
    <property type="protein sequence ID" value="MXU86520.1"/>
    <property type="molecule type" value="Transcribed_RNA"/>
</dbReference>